<dbReference type="Proteomes" id="UP000277294">
    <property type="component" value="Unassembled WGS sequence"/>
</dbReference>
<evidence type="ECO:0000256" key="2">
    <source>
        <dbReference type="ARBA" id="ARBA00023125"/>
    </source>
</evidence>
<dbReference type="AlphaFoldDB" id="A0A3P4AYB6"/>
<protein>
    <submittedName>
        <fullName evidence="5">HTH-type transcriptional regulator SarZ</fullName>
    </submittedName>
</protein>
<keyword evidence="1" id="KW-0805">Transcription regulation</keyword>
<dbReference type="Pfam" id="PF01047">
    <property type="entry name" value="MarR"/>
    <property type="match status" value="1"/>
</dbReference>
<proteinExistence type="predicted"/>
<dbReference type="Gene3D" id="1.10.10.10">
    <property type="entry name" value="Winged helix-like DNA-binding domain superfamily/Winged helix DNA-binding domain"/>
    <property type="match status" value="1"/>
</dbReference>
<dbReference type="EMBL" id="UWPJ01000008">
    <property type="protein sequence ID" value="VCU68772.1"/>
    <property type="molecule type" value="Genomic_DNA"/>
</dbReference>
<dbReference type="PROSITE" id="PS50995">
    <property type="entry name" value="HTH_MARR_2"/>
    <property type="match status" value="1"/>
</dbReference>
<dbReference type="PANTHER" id="PTHR42756:SF1">
    <property type="entry name" value="TRANSCRIPTIONAL REPRESSOR OF EMRAB OPERON"/>
    <property type="match status" value="1"/>
</dbReference>
<organism evidence="5 6">
    <name type="scientific">Pigmentiphaga humi</name>
    <dbReference type="NCBI Taxonomy" id="2478468"/>
    <lineage>
        <taxon>Bacteria</taxon>
        <taxon>Pseudomonadati</taxon>
        <taxon>Pseudomonadota</taxon>
        <taxon>Betaproteobacteria</taxon>
        <taxon>Burkholderiales</taxon>
        <taxon>Alcaligenaceae</taxon>
        <taxon>Pigmentiphaga</taxon>
    </lineage>
</organism>
<evidence type="ECO:0000256" key="3">
    <source>
        <dbReference type="ARBA" id="ARBA00023163"/>
    </source>
</evidence>
<gene>
    <name evidence="5" type="primary">sarZ_1</name>
    <name evidence="5" type="ORF">PIGHUM_00830</name>
</gene>
<dbReference type="GO" id="GO:0003700">
    <property type="term" value="F:DNA-binding transcription factor activity"/>
    <property type="evidence" value="ECO:0007669"/>
    <property type="project" value="InterPro"/>
</dbReference>
<accession>A0A3P4AYB6</accession>
<dbReference type="RefSeq" id="WP_342773166.1">
    <property type="nucleotide sequence ID" value="NZ_UWPJ01000008.1"/>
</dbReference>
<evidence type="ECO:0000313" key="5">
    <source>
        <dbReference type="EMBL" id="VCU68772.1"/>
    </source>
</evidence>
<feature type="domain" description="HTH marR-type" evidence="4">
    <location>
        <begin position="14"/>
        <end position="143"/>
    </location>
</feature>
<dbReference type="PANTHER" id="PTHR42756">
    <property type="entry name" value="TRANSCRIPTIONAL REGULATOR, MARR"/>
    <property type="match status" value="1"/>
</dbReference>
<dbReference type="SUPFAM" id="SSF46785">
    <property type="entry name" value="Winged helix' DNA-binding domain"/>
    <property type="match status" value="1"/>
</dbReference>
<evidence type="ECO:0000259" key="4">
    <source>
        <dbReference type="PROSITE" id="PS50995"/>
    </source>
</evidence>
<keyword evidence="2" id="KW-0238">DNA-binding</keyword>
<sequence>MNPAGAPMGREQRGLQVIQRLGQTYRAMQAGFSGRVGHALPRWRILFTLAEDGASAQKQLVERCRLDPASLTRLLQALEQQEWIARETDVQDNRQTRVSLTPAGQAVVDAAMPRRLAFFDEALDGLQERDLDVLLRVLGALEENFRKAGTAQAPDRRA</sequence>
<keyword evidence="6" id="KW-1185">Reference proteome</keyword>
<dbReference type="SMART" id="SM00347">
    <property type="entry name" value="HTH_MARR"/>
    <property type="match status" value="1"/>
</dbReference>
<reference evidence="5 6" key="1">
    <citation type="submission" date="2018-10" db="EMBL/GenBank/DDBJ databases">
        <authorList>
            <person name="Criscuolo A."/>
        </authorList>
    </citation>
    <scope>NUCLEOTIDE SEQUENCE [LARGE SCALE GENOMIC DNA]</scope>
    <source>
        <strain evidence="5">DnA1</strain>
    </source>
</reference>
<dbReference type="InterPro" id="IPR036388">
    <property type="entry name" value="WH-like_DNA-bd_sf"/>
</dbReference>
<dbReference type="InterPro" id="IPR000835">
    <property type="entry name" value="HTH_MarR-typ"/>
</dbReference>
<evidence type="ECO:0000256" key="1">
    <source>
        <dbReference type="ARBA" id="ARBA00023015"/>
    </source>
</evidence>
<dbReference type="PRINTS" id="PR00598">
    <property type="entry name" value="HTHMARR"/>
</dbReference>
<dbReference type="InterPro" id="IPR036390">
    <property type="entry name" value="WH_DNA-bd_sf"/>
</dbReference>
<name>A0A3P4AYB6_9BURK</name>
<keyword evidence="3" id="KW-0804">Transcription</keyword>
<evidence type="ECO:0000313" key="6">
    <source>
        <dbReference type="Proteomes" id="UP000277294"/>
    </source>
</evidence>
<dbReference type="GO" id="GO:0003677">
    <property type="term" value="F:DNA binding"/>
    <property type="evidence" value="ECO:0007669"/>
    <property type="project" value="UniProtKB-KW"/>
</dbReference>